<dbReference type="PANTHER" id="PTHR24559:SF457">
    <property type="entry name" value="RNA-DIRECTED DNA POLYMERASE HOMOLOG"/>
    <property type="match status" value="1"/>
</dbReference>
<dbReference type="InterPro" id="IPR043502">
    <property type="entry name" value="DNA/RNA_pol_sf"/>
</dbReference>
<proteinExistence type="predicted"/>
<keyword evidence="3" id="KW-1185">Reference proteome</keyword>
<dbReference type="PANTHER" id="PTHR24559">
    <property type="entry name" value="TRANSPOSON TY3-I GAG-POL POLYPROTEIN"/>
    <property type="match status" value="1"/>
</dbReference>
<protein>
    <recommendedName>
        <fullName evidence="1">Reverse transcriptase domain-containing protein</fullName>
    </recommendedName>
</protein>
<gene>
    <name evidence="2" type="ORF">CRG98_030160</name>
</gene>
<feature type="domain" description="Reverse transcriptase" evidence="1">
    <location>
        <begin position="732"/>
        <end position="814"/>
    </location>
</feature>
<evidence type="ECO:0000313" key="3">
    <source>
        <dbReference type="Proteomes" id="UP000233551"/>
    </source>
</evidence>
<dbReference type="CDD" id="cd00303">
    <property type="entry name" value="retropepsin_like"/>
    <property type="match status" value="1"/>
</dbReference>
<dbReference type="CDD" id="cd01647">
    <property type="entry name" value="RT_LTR"/>
    <property type="match status" value="1"/>
</dbReference>
<dbReference type="InterPro" id="IPR043128">
    <property type="entry name" value="Rev_trsase/Diguanyl_cyclase"/>
</dbReference>
<dbReference type="Gene3D" id="3.30.70.270">
    <property type="match status" value="1"/>
</dbReference>
<reference evidence="2 3" key="1">
    <citation type="submission" date="2017-11" db="EMBL/GenBank/DDBJ databases">
        <title>De-novo sequencing of pomegranate (Punica granatum L.) genome.</title>
        <authorList>
            <person name="Akparov Z."/>
            <person name="Amiraslanov A."/>
            <person name="Hajiyeva S."/>
            <person name="Abbasov M."/>
            <person name="Kaur K."/>
            <person name="Hamwieh A."/>
            <person name="Solovyev V."/>
            <person name="Salamov A."/>
            <person name="Braich B."/>
            <person name="Kosarev P."/>
            <person name="Mahmoud A."/>
            <person name="Hajiyev E."/>
            <person name="Babayeva S."/>
            <person name="Izzatullayeva V."/>
            <person name="Mammadov A."/>
            <person name="Mammadov A."/>
            <person name="Sharifova S."/>
            <person name="Ojaghi J."/>
            <person name="Eynullazada K."/>
            <person name="Bayramov B."/>
            <person name="Abdulazimova A."/>
            <person name="Shahmuradov I."/>
        </authorList>
    </citation>
    <scope>NUCLEOTIDE SEQUENCE [LARGE SCALE GENOMIC DNA]</scope>
    <source>
        <strain evidence="3">cv. AG2017</strain>
        <tissue evidence="2">Leaf</tissue>
    </source>
</reference>
<evidence type="ECO:0000313" key="2">
    <source>
        <dbReference type="EMBL" id="PKI49428.1"/>
    </source>
</evidence>
<dbReference type="STRING" id="22663.A0A2I0IZJ7"/>
<dbReference type="InterPro" id="IPR000477">
    <property type="entry name" value="RT_dom"/>
</dbReference>
<dbReference type="Proteomes" id="UP000233551">
    <property type="component" value="Unassembled WGS sequence"/>
</dbReference>
<accession>A0A2I0IZJ7</accession>
<dbReference type="SUPFAM" id="SSF56672">
    <property type="entry name" value="DNA/RNA polymerases"/>
    <property type="match status" value="1"/>
</dbReference>
<evidence type="ECO:0000259" key="1">
    <source>
        <dbReference type="Pfam" id="PF00078"/>
    </source>
</evidence>
<name>A0A2I0IZJ7_PUNGR</name>
<dbReference type="Gene3D" id="3.10.10.10">
    <property type="entry name" value="HIV Type 1 Reverse Transcriptase, subunit A, domain 1"/>
    <property type="match status" value="2"/>
</dbReference>
<organism evidence="2 3">
    <name type="scientific">Punica granatum</name>
    <name type="common">Pomegranate</name>
    <dbReference type="NCBI Taxonomy" id="22663"/>
    <lineage>
        <taxon>Eukaryota</taxon>
        <taxon>Viridiplantae</taxon>
        <taxon>Streptophyta</taxon>
        <taxon>Embryophyta</taxon>
        <taxon>Tracheophyta</taxon>
        <taxon>Spermatophyta</taxon>
        <taxon>Magnoliopsida</taxon>
        <taxon>eudicotyledons</taxon>
        <taxon>Gunneridae</taxon>
        <taxon>Pentapetalae</taxon>
        <taxon>rosids</taxon>
        <taxon>malvids</taxon>
        <taxon>Myrtales</taxon>
        <taxon>Lythraceae</taxon>
        <taxon>Punica</taxon>
    </lineage>
</organism>
<dbReference type="Pfam" id="PF00078">
    <property type="entry name" value="RVT_1"/>
    <property type="match status" value="1"/>
</dbReference>
<comment type="caution">
    <text evidence="2">The sequence shown here is derived from an EMBL/GenBank/DDBJ whole genome shotgun (WGS) entry which is preliminary data.</text>
</comment>
<dbReference type="EMBL" id="PGOL01002239">
    <property type="protein sequence ID" value="PKI49428.1"/>
    <property type="molecule type" value="Genomic_DNA"/>
</dbReference>
<dbReference type="InterPro" id="IPR053134">
    <property type="entry name" value="RNA-dir_DNA_polymerase"/>
</dbReference>
<sequence>MAEGQDFDKYATEWRAQAAKHVLPISKKQQIQLFHSTLKGVYYSYLLAHTSSFSNLIDAGKKLDMGIKLGKIEGPTIKKEGEFARKSTAGTTGISAVFHEFHAGTTSYSSLYSTACPLPAAGFYSPTGSAAVVRNTADCPLYSRTSSGSAKQSLGSETSSIGTISSSRAIRSYRRHLVLTLTQQIRIHICVASIIWRLREKIQEMIDTEKLSFNAVKPPNVQANPLPDHGSRSRPTINMISICALGGEENKKEDPIPFVIEYVPKETTVGFMGSSVLPAPFVIDVPAKEPYQDNRVPWTYESCVGNLEQQMSVMGVTCSGRVYENSEAALETAQQAAPIPAKAFMKIIKMNVDFNRIRPSKTAVRAFDGSRRDVNGEINLLIDIGPCSFVVIFQVLDIPNTFNLLLGRPWIHLAGAVPSSLHQTLKFIVEEKLMTVKGEEDYAIYKETVVPHINIRDDQNHPFYSFETISFIKDYGEVGPSRAIAWRGLGFHHSYHEIDQARKGKHLHCLSTYHKRINRGISVRPLSHFFPGPPCIVEGTLEDPYSDLDGASVCAPAIYAITEETPPGSHIRPARENEELSNWTLVLHYLELLEKPQPIYFGEGLDENDRVPEIEESLQCLKDHQLTSVEPTEEINISIEAEPRTLKIRTGLDSMQRAWMIDFMKEYQEHLHRQQADLHLRIKEEVVKQINASFLKVCNYSEWVVNIVLVEKKDGRVRVCVDYRDHNKFSRYNQIRMAEEDKIKTTFITMWGTFCYKVMPFGLKNVGAMVTLFHDMMHKEIEVYVDDMIAKSKEGEDHLVNLKRFFDRLKKYKL</sequence>
<dbReference type="AlphaFoldDB" id="A0A2I0IZJ7"/>